<proteinExistence type="predicted"/>
<sequence length="192" mass="21946">MAEIVGLPVSVLPLSLYNISIPTSVKEGMFHIPRIGPRISKCLFEATFGTSALKTINIPWTEMTLKQFDSTSQCLEKYYSPQEKVMTPAHRVEESSALVIAYESYQSRLYTKHYLHRDYGIGNLDNVTSEQLFFLYYALNHCTSRNSLNDTKRVIMRDRVNFPLKNSYEFASAFSCKQGAPMNPSNKCGFWD</sequence>
<dbReference type="SUPFAM" id="SSF55486">
    <property type="entry name" value="Metalloproteases ('zincins'), catalytic domain"/>
    <property type="match status" value="1"/>
</dbReference>
<dbReference type="GO" id="GO:0005886">
    <property type="term" value="C:plasma membrane"/>
    <property type="evidence" value="ECO:0007669"/>
    <property type="project" value="TreeGrafter"/>
</dbReference>
<dbReference type="PANTHER" id="PTHR11733">
    <property type="entry name" value="ZINC METALLOPROTEASE FAMILY M13 NEPRILYSIN-RELATED"/>
    <property type="match status" value="1"/>
</dbReference>
<dbReference type="PROSITE" id="PS51885">
    <property type="entry name" value="NEPRILYSIN"/>
    <property type="match status" value="1"/>
</dbReference>
<dbReference type="Pfam" id="PF01431">
    <property type="entry name" value="Peptidase_M13"/>
    <property type="match status" value="1"/>
</dbReference>
<dbReference type="PANTHER" id="PTHR11733:SF241">
    <property type="entry name" value="GH26575P-RELATED"/>
    <property type="match status" value="1"/>
</dbReference>
<evidence type="ECO:0000259" key="1">
    <source>
        <dbReference type="Pfam" id="PF01431"/>
    </source>
</evidence>
<dbReference type="Gene3D" id="3.40.390.10">
    <property type="entry name" value="Collagenase (Catalytic Domain)"/>
    <property type="match status" value="1"/>
</dbReference>
<dbReference type="InterPro" id="IPR024079">
    <property type="entry name" value="MetalloPept_cat_dom_sf"/>
</dbReference>
<dbReference type="OrthoDB" id="6475849at2759"/>
<dbReference type="VEuPathDB" id="VectorBase:LOC119167075"/>
<dbReference type="EMBL" id="GIKN01001581">
    <property type="protein sequence ID" value="NIE43854.1"/>
    <property type="molecule type" value="Transcribed_RNA"/>
</dbReference>
<dbReference type="GO" id="GO:0016485">
    <property type="term" value="P:protein processing"/>
    <property type="evidence" value="ECO:0007669"/>
    <property type="project" value="TreeGrafter"/>
</dbReference>
<dbReference type="InterPro" id="IPR018497">
    <property type="entry name" value="Peptidase_M13_C"/>
</dbReference>
<protein>
    <submittedName>
        <fullName evidence="2">Putative peptidase family m13</fullName>
    </submittedName>
</protein>
<reference evidence="2" key="1">
    <citation type="submission" date="2020-03" db="EMBL/GenBank/DDBJ databases">
        <title>A transcriptome and proteome of the tick Rhipicephalus microplus shaped by the genetic composition of its hosts and developmental stage.</title>
        <authorList>
            <person name="Garcia G.R."/>
            <person name="Ribeiro J.M.C."/>
            <person name="Maruyama S.R."/>
            <person name="Gardinasse L.G."/>
            <person name="Nelson K."/>
            <person name="Ferreira B.R."/>
            <person name="Andrade T.G."/>
            <person name="Santos I.K.F.M."/>
        </authorList>
    </citation>
    <scope>NUCLEOTIDE SEQUENCE</scope>
    <source>
        <strain evidence="2">NSGR</strain>
        <tissue evidence="2">Salivary glands</tissue>
    </source>
</reference>
<accession>A0A6G4ZYR0</accession>
<dbReference type="AlphaFoldDB" id="A0A6G4ZYR0"/>
<dbReference type="GO" id="GO:0004222">
    <property type="term" value="F:metalloendopeptidase activity"/>
    <property type="evidence" value="ECO:0007669"/>
    <property type="project" value="InterPro"/>
</dbReference>
<dbReference type="InterPro" id="IPR000718">
    <property type="entry name" value="Peptidase_M13"/>
</dbReference>
<evidence type="ECO:0000313" key="2">
    <source>
        <dbReference type="EMBL" id="NIE43854.1"/>
    </source>
</evidence>
<organism evidence="2">
    <name type="scientific">Rhipicephalus microplus</name>
    <name type="common">Cattle tick</name>
    <name type="synonym">Boophilus microplus</name>
    <dbReference type="NCBI Taxonomy" id="6941"/>
    <lineage>
        <taxon>Eukaryota</taxon>
        <taxon>Metazoa</taxon>
        <taxon>Ecdysozoa</taxon>
        <taxon>Arthropoda</taxon>
        <taxon>Chelicerata</taxon>
        <taxon>Arachnida</taxon>
        <taxon>Acari</taxon>
        <taxon>Parasitiformes</taxon>
        <taxon>Ixodida</taxon>
        <taxon>Ixodoidea</taxon>
        <taxon>Ixodidae</taxon>
        <taxon>Rhipicephalinae</taxon>
        <taxon>Rhipicephalus</taxon>
        <taxon>Boophilus</taxon>
    </lineage>
</organism>
<feature type="domain" description="Peptidase M13 C-terminal" evidence="1">
    <location>
        <begin position="60"/>
        <end position="188"/>
    </location>
</feature>
<name>A0A6G4ZYR0_RHIMP</name>